<comment type="catalytic activity">
    <reaction evidence="19">
        <text>10-formyltetrahydrofolyl-(gamma-L-Glu)(n) + L-glutamate + ATP = 10-formyltetrahydrofolyl-(gamma-L-Glu)(n+1) + ADP + phosphate + H(+)</text>
        <dbReference type="Rhea" id="RHEA:51904"/>
        <dbReference type="Rhea" id="RHEA-COMP:13088"/>
        <dbReference type="Rhea" id="RHEA-COMP:14300"/>
        <dbReference type="ChEBI" id="CHEBI:15378"/>
        <dbReference type="ChEBI" id="CHEBI:29985"/>
        <dbReference type="ChEBI" id="CHEBI:30616"/>
        <dbReference type="ChEBI" id="CHEBI:43474"/>
        <dbReference type="ChEBI" id="CHEBI:134413"/>
        <dbReference type="ChEBI" id="CHEBI:456216"/>
        <dbReference type="EC" id="6.3.2.17"/>
    </reaction>
</comment>
<dbReference type="InterPro" id="IPR004101">
    <property type="entry name" value="Mur_ligase_C"/>
</dbReference>
<accession>A0A846MMF6</accession>
<evidence type="ECO:0000256" key="6">
    <source>
        <dbReference type="ARBA" id="ARBA00013023"/>
    </source>
</evidence>
<comment type="caution">
    <text evidence="25">The sequence shown here is derived from an EMBL/GenBank/DDBJ whole genome shotgun (WGS) entry which is preliminary data.</text>
</comment>
<dbReference type="RefSeq" id="WP_166917932.1">
    <property type="nucleotide sequence ID" value="NZ_JAASRN010000001.1"/>
</dbReference>
<dbReference type="PANTHER" id="PTHR11136">
    <property type="entry name" value="FOLYLPOLYGLUTAMATE SYNTHASE-RELATED"/>
    <property type="match status" value="1"/>
</dbReference>
<evidence type="ECO:0000256" key="9">
    <source>
        <dbReference type="ARBA" id="ARBA00022598"/>
    </source>
</evidence>
<dbReference type="PIRSF" id="PIRSF001563">
    <property type="entry name" value="Folylpolyglu_synth"/>
    <property type="match status" value="1"/>
</dbReference>
<protein>
    <recommendedName>
        <fullName evidence="8">Dihydrofolate synthase/folylpolyglutamate synthase</fullName>
        <ecNumber evidence="6">6.3.2.12</ecNumber>
        <ecNumber evidence="7">6.3.2.17</ecNumber>
    </recommendedName>
    <alternativeName>
        <fullName evidence="17">Folylpoly-gamma-glutamate synthetase-dihydrofolate synthetase</fullName>
    </alternativeName>
    <alternativeName>
        <fullName evidence="15">Folylpolyglutamate synthetase</fullName>
    </alternativeName>
    <alternativeName>
        <fullName evidence="16">Tetrahydrofolylpolyglutamate synthase</fullName>
    </alternativeName>
</protein>
<comment type="pathway">
    <text evidence="3">Cofactor biosynthesis; tetrahydrofolate biosynthesis; 7,8-dihydrofolate from 2-amino-4-hydroxy-6-hydroxymethyl-7,8-dihydropteridine diphosphate and 4-aminobenzoate: step 2/2.</text>
</comment>
<dbReference type="Proteomes" id="UP000537126">
    <property type="component" value="Unassembled WGS sequence"/>
</dbReference>
<evidence type="ECO:0000256" key="17">
    <source>
        <dbReference type="ARBA" id="ARBA00032510"/>
    </source>
</evidence>
<proteinExistence type="inferred from homology"/>
<dbReference type="GO" id="GO:0005524">
    <property type="term" value="F:ATP binding"/>
    <property type="evidence" value="ECO:0007669"/>
    <property type="project" value="UniProtKB-KW"/>
</dbReference>
<keyword evidence="11 22" id="KW-0547">Nucleotide-binding</keyword>
<keyword evidence="26" id="KW-1185">Reference proteome</keyword>
<comment type="function">
    <text evidence="2">Functions in two distinct reactions of the de novo folate biosynthetic pathway. Catalyzes the addition of a glutamate residue to dihydropteroate (7,8-dihydropteroate or H2Pte) to form dihydrofolate (7,8-dihydrofolate monoglutamate or H2Pte-Glu). Also catalyzes successive additions of L-glutamate to tetrahydrofolate or 10-formyltetrahydrofolate or 5,10-methylenetetrahydrofolate, leading to folylpolyglutamate derivatives.</text>
</comment>
<evidence type="ECO:0000256" key="11">
    <source>
        <dbReference type="ARBA" id="ARBA00022741"/>
    </source>
</evidence>
<evidence type="ECO:0000313" key="25">
    <source>
        <dbReference type="EMBL" id="NIK72612.1"/>
    </source>
</evidence>
<comment type="similarity">
    <text evidence="5 22">Belongs to the folylpolyglutamate synthase family.</text>
</comment>
<dbReference type="AlphaFoldDB" id="A0A846MMF6"/>
<comment type="catalytic activity">
    <reaction evidence="18">
        <text>(6S)-5,6,7,8-tetrahydrofolyl-(gamma-L-Glu)(n) + L-glutamate + ATP = (6S)-5,6,7,8-tetrahydrofolyl-(gamma-L-Glu)(n+1) + ADP + phosphate + H(+)</text>
        <dbReference type="Rhea" id="RHEA:10580"/>
        <dbReference type="Rhea" id="RHEA-COMP:14738"/>
        <dbReference type="Rhea" id="RHEA-COMP:14740"/>
        <dbReference type="ChEBI" id="CHEBI:15378"/>
        <dbReference type="ChEBI" id="CHEBI:29985"/>
        <dbReference type="ChEBI" id="CHEBI:30616"/>
        <dbReference type="ChEBI" id="CHEBI:43474"/>
        <dbReference type="ChEBI" id="CHEBI:141005"/>
        <dbReference type="ChEBI" id="CHEBI:456216"/>
        <dbReference type="EC" id="6.3.2.17"/>
    </reaction>
</comment>
<evidence type="ECO:0000256" key="2">
    <source>
        <dbReference type="ARBA" id="ARBA00002714"/>
    </source>
</evidence>
<evidence type="ECO:0000259" key="23">
    <source>
        <dbReference type="Pfam" id="PF02875"/>
    </source>
</evidence>
<dbReference type="PROSITE" id="PS01012">
    <property type="entry name" value="FOLYLPOLYGLU_SYNT_2"/>
    <property type="match status" value="1"/>
</dbReference>
<evidence type="ECO:0000256" key="1">
    <source>
        <dbReference type="ARBA" id="ARBA00001946"/>
    </source>
</evidence>
<name>A0A846MMF6_9BACT</name>
<dbReference type="FunFam" id="3.40.1190.10:FF:000011">
    <property type="entry name" value="Folylpolyglutamate synthase/dihydrofolate synthase"/>
    <property type="match status" value="1"/>
</dbReference>
<feature type="domain" description="Mur ligase central" evidence="24">
    <location>
        <begin position="61"/>
        <end position="281"/>
    </location>
</feature>
<comment type="cofactor">
    <cofactor evidence="1">
        <name>Mg(2+)</name>
        <dbReference type="ChEBI" id="CHEBI:18420"/>
    </cofactor>
</comment>
<dbReference type="Pfam" id="PF08245">
    <property type="entry name" value="Mur_ligase_M"/>
    <property type="match status" value="1"/>
</dbReference>
<evidence type="ECO:0000256" key="8">
    <source>
        <dbReference type="ARBA" id="ARBA00019357"/>
    </source>
</evidence>
<evidence type="ECO:0000256" key="7">
    <source>
        <dbReference type="ARBA" id="ARBA00013025"/>
    </source>
</evidence>
<sequence>MDSLTQQPPFEHYEAAVAWLYRQLPLFEKQGAAAYKPGLERMEAMAALLGHPERRFRAIHIAGTNGKGSVAHLLANALHAAGYKVGLFTSPHIHRFTERIKVHGEELPAAFVLDFVNRYHHLVERFRPTFFEWTTLMAFEFFACRQVEVAVVEVGMGGRLDATNILMPDLGVITRIAFDHKQFLGDTLPQIAAEKAGIMKQGMQVVIGRRQTETTAVYLQKAKEQQAQLLWAEDEAVVTWGNLLPDGYRCAIIQEGSKSIELSTPLTADYQAANILTAWVAFKTWMQKQGRITEATSAFKQGARLTVFRLKGRWQRLKVNVLAFADVAHNQEGFEAVSKQIQALCLKHCRWVLGVAADKDLRALIACLPSVGVSYYCCAAASPRALSAAQLTASLKEAGLHAQAYNSVKEAFEAALRDCEEGEGVVVAGSHFVLAELPEELFE</sequence>
<evidence type="ECO:0000256" key="22">
    <source>
        <dbReference type="PIRNR" id="PIRNR001563"/>
    </source>
</evidence>
<evidence type="ECO:0000256" key="10">
    <source>
        <dbReference type="ARBA" id="ARBA00022723"/>
    </source>
</evidence>
<evidence type="ECO:0000256" key="18">
    <source>
        <dbReference type="ARBA" id="ARBA00047493"/>
    </source>
</evidence>
<dbReference type="GO" id="GO:0046872">
    <property type="term" value="F:metal ion binding"/>
    <property type="evidence" value="ECO:0007669"/>
    <property type="project" value="UniProtKB-KW"/>
</dbReference>
<dbReference type="GO" id="GO:0008841">
    <property type="term" value="F:dihydrofolate synthase activity"/>
    <property type="evidence" value="ECO:0007669"/>
    <property type="project" value="UniProtKB-EC"/>
</dbReference>
<dbReference type="InterPro" id="IPR001645">
    <property type="entry name" value="Folylpolyglutamate_synth"/>
</dbReference>
<dbReference type="Gene3D" id="3.90.190.20">
    <property type="entry name" value="Mur ligase, C-terminal domain"/>
    <property type="match status" value="1"/>
</dbReference>
<dbReference type="InterPro" id="IPR036615">
    <property type="entry name" value="Mur_ligase_C_dom_sf"/>
</dbReference>
<dbReference type="GO" id="GO:0046656">
    <property type="term" value="P:folic acid biosynthetic process"/>
    <property type="evidence" value="ECO:0007669"/>
    <property type="project" value="UniProtKB-KW"/>
</dbReference>
<gene>
    <name evidence="25" type="ORF">FHS56_000098</name>
</gene>
<dbReference type="InterPro" id="IPR018109">
    <property type="entry name" value="Folylpolyglutamate_synth_CS"/>
</dbReference>
<comment type="catalytic activity">
    <reaction evidence="20">
        <text>(6R)-5,10-methylenetetrahydrofolyl-(gamma-L-Glu)(n) + L-glutamate + ATP = (6R)-5,10-methylenetetrahydrofolyl-(gamma-L-Glu)(n+1) + ADP + phosphate + H(+)</text>
        <dbReference type="Rhea" id="RHEA:51912"/>
        <dbReference type="Rhea" id="RHEA-COMP:13257"/>
        <dbReference type="Rhea" id="RHEA-COMP:13258"/>
        <dbReference type="ChEBI" id="CHEBI:15378"/>
        <dbReference type="ChEBI" id="CHEBI:29985"/>
        <dbReference type="ChEBI" id="CHEBI:30616"/>
        <dbReference type="ChEBI" id="CHEBI:43474"/>
        <dbReference type="ChEBI" id="CHEBI:136572"/>
        <dbReference type="ChEBI" id="CHEBI:456216"/>
        <dbReference type="EC" id="6.3.2.17"/>
    </reaction>
</comment>
<evidence type="ECO:0000256" key="12">
    <source>
        <dbReference type="ARBA" id="ARBA00022840"/>
    </source>
</evidence>
<keyword evidence="10" id="KW-0479">Metal-binding</keyword>
<keyword evidence="9 22" id="KW-0436">Ligase</keyword>
<organism evidence="25 26">
    <name type="scientific">Thermonema lapsum</name>
    <dbReference type="NCBI Taxonomy" id="28195"/>
    <lineage>
        <taxon>Bacteria</taxon>
        <taxon>Pseudomonadati</taxon>
        <taxon>Bacteroidota</taxon>
        <taxon>Cytophagia</taxon>
        <taxon>Cytophagales</taxon>
        <taxon>Thermonemataceae</taxon>
        <taxon>Thermonema</taxon>
    </lineage>
</organism>
<evidence type="ECO:0000256" key="5">
    <source>
        <dbReference type="ARBA" id="ARBA00008276"/>
    </source>
</evidence>
<dbReference type="NCBIfam" id="TIGR01499">
    <property type="entry name" value="folC"/>
    <property type="match status" value="1"/>
</dbReference>
<comment type="catalytic activity">
    <reaction evidence="21">
        <text>7,8-dihydropteroate + L-glutamate + ATP = 7,8-dihydrofolate + ADP + phosphate + H(+)</text>
        <dbReference type="Rhea" id="RHEA:23584"/>
        <dbReference type="ChEBI" id="CHEBI:15378"/>
        <dbReference type="ChEBI" id="CHEBI:17839"/>
        <dbReference type="ChEBI" id="CHEBI:29985"/>
        <dbReference type="ChEBI" id="CHEBI:30616"/>
        <dbReference type="ChEBI" id="CHEBI:43474"/>
        <dbReference type="ChEBI" id="CHEBI:57451"/>
        <dbReference type="ChEBI" id="CHEBI:456216"/>
        <dbReference type="EC" id="6.3.2.12"/>
    </reaction>
</comment>
<comment type="pathway">
    <text evidence="4">Cofactor biosynthesis; tetrahydrofolylpolyglutamate biosynthesis.</text>
</comment>
<evidence type="ECO:0000256" key="3">
    <source>
        <dbReference type="ARBA" id="ARBA00004799"/>
    </source>
</evidence>
<dbReference type="Pfam" id="PF02875">
    <property type="entry name" value="Mur_ligase_C"/>
    <property type="match status" value="1"/>
</dbReference>
<feature type="domain" description="Mur ligase C-terminal" evidence="23">
    <location>
        <begin position="312"/>
        <end position="430"/>
    </location>
</feature>
<evidence type="ECO:0000256" key="14">
    <source>
        <dbReference type="ARBA" id="ARBA00022909"/>
    </source>
</evidence>
<evidence type="ECO:0000256" key="4">
    <source>
        <dbReference type="ARBA" id="ARBA00005150"/>
    </source>
</evidence>
<reference evidence="25 26" key="1">
    <citation type="submission" date="2020-03" db="EMBL/GenBank/DDBJ databases">
        <title>Genomic Encyclopedia of Type Strains, Phase IV (KMG-IV): sequencing the most valuable type-strain genomes for metagenomic binning, comparative biology and taxonomic classification.</title>
        <authorList>
            <person name="Goeker M."/>
        </authorList>
    </citation>
    <scope>NUCLEOTIDE SEQUENCE [LARGE SCALE GENOMIC DNA]</scope>
    <source>
        <strain evidence="25 26">DSM 5718</strain>
    </source>
</reference>
<evidence type="ECO:0000256" key="13">
    <source>
        <dbReference type="ARBA" id="ARBA00022842"/>
    </source>
</evidence>
<dbReference type="Gene3D" id="3.40.1190.10">
    <property type="entry name" value="Mur-like, catalytic domain"/>
    <property type="match status" value="1"/>
</dbReference>
<dbReference type="EMBL" id="JAASRN010000001">
    <property type="protein sequence ID" value="NIK72612.1"/>
    <property type="molecule type" value="Genomic_DNA"/>
</dbReference>
<dbReference type="GO" id="GO:0004326">
    <property type="term" value="F:tetrahydrofolylpolyglutamate synthase activity"/>
    <property type="evidence" value="ECO:0007669"/>
    <property type="project" value="UniProtKB-EC"/>
</dbReference>
<evidence type="ECO:0000313" key="26">
    <source>
        <dbReference type="Proteomes" id="UP000537126"/>
    </source>
</evidence>
<keyword evidence="13" id="KW-0460">Magnesium</keyword>
<dbReference type="SUPFAM" id="SSF53623">
    <property type="entry name" value="MurD-like peptide ligases, catalytic domain"/>
    <property type="match status" value="1"/>
</dbReference>
<keyword evidence="12 22" id="KW-0067">ATP-binding</keyword>
<dbReference type="PANTHER" id="PTHR11136:SF0">
    <property type="entry name" value="DIHYDROFOLATE SYNTHETASE-RELATED"/>
    <property type="match status" value="1"/>
</dbReference>
<evidence type="ECO:0000256" key="16">
    <source>
        <dbReference type="ARBA" id="ARBA00030592"/>
    </source>
</evidence>
<dbReference type="SUPFAM" id="SSF53244">
    <property type="entry name" value="MurD-like peptide ligases, peptide-binding domain"/>
    <property type="match status" value="1"/>
</dbReference>
<evidence type="ECO:0000256" key="15">
    <source>
        <dbReference type="ARBA" id="ARBA00030048"/>
    </source>
</evidence>
<dbReference type="InterPro" id="IPR013221">
    <property type="entry name" value="Mur_ligase_cen"/>
</dbReference>
<evidence type="ECO:0000256" key="21">
    <source>
        <dbReference type="ARBA" id="ARBA00049161"/>
    </source>
</evidence>
<dbReference type="EC" id="6.3.2.12" evidence="6"/>
<evidence type="ECO:0000259" key="24">
    <source>
        <dbReference type="Pfam" id="PF08245"/>
    </source>
</evidence>
<dbReference type="InterPro" id="IPR036565">
    <property type="entry name" value="Mur-like_cat_sf"/>
</dbReference>
<dbReference type="GO" id="GO:0005737">
    <property type="term" value="C:cytoplasm"/>
    <property type="evidence" value="ECO:0007669"/>
    <property type="project" value="TreeGrafter"/>
</dbReference>
<keyword evidence="14" id="KW-0289">Folate biosynthesis</keyword>
<dbReference type="EC" id="6.3.2.17" evidence="7"/>
<evidence type="ECO:0000256" key="19">
    <source>
        <dbReference type="ARBA" id="ARBA00047808"/>
    </source>
</evidence>
<evidence type="ECO:0000256" key="20">
    <source>
        <dbReference type="ARBA" id="ARBA00049035"/>
    </source>
</evidence>